<dbReference type="AlphaFoldDB" id="A0A014QYN7"/>
<evidence type="ECO:0000313" key="4">
    <source>
        <dbReference type="Proteomes" id="UP000030151"/>
    </source>
</evidence>
<feature type="compositionally biased region" description="Low complexity" evidence="2">
    <location>
        <begin position="12"/>
        <end position="24"/>
    </location>
</feature>
<protein>
    <submittedName>
        <fullName evidence="3">Chromosome segregation protein SMC-like</fullName>
    </submittedName>
</protein>
<dbReference type="Proteomes" id="UP000030151">
    <property type="component" value="Unassembled WGS sequence"/>
</dbReference>
<feature type="coiled-coil region" evidence="1">
    <location>
        <begin position="242"/>
        <end position="311"/>
    </location>
</feature>
<evidence type="ECO:0000313" key="3">
    <source>
        <dbReference type="EMBL" id="EXU99876.1"/>
    </source>
</evidence>
<feature type="compositionally biased region" description="Basic residues" evidence="2">
    <location>
        <begin position="1"/>
        <end position="11"/>
    </location>
</feature>
<keyword evidence="1" id="KW-0175">Coiled coil</keyword>
<name>A0A014QYN7_9HYPO</name>
<organism evidence="3 4">
    <name type="scientific">Metarhizium robertsii</name>
    <dbReference type="NCBI Taxonomy" id="568076"/>
    <lineage>
        <taxon>Eukaryota</taxon>
        <taxon>Fungi</taxon>
        <taxon>Dikarya</taxon>
        <taxon>Ascomycota</taxon>
        <taxon>Pezizomycotina</taxon>
        <taxon>Sordariomycetes</taxon>
        <taxon>Hypocreomycetidae</taxon>
        <taxon>Hypocreales</taxon>
        <taxon>Clavicipitaceae</taxon>
        <taxon>Metarhizium</taxon>
    </lineage>
</organism>
<feature type="region of interest" description="Disordered" evidence="2">
    <location>
        <begin position="1"/>
        <end position="84"/>
    </location>
</feature>
<reference evidence="3 4" key="1">
    <citation type="submission" date="2014-02" db="EMBL/GenBank/DDBJ databases">
        <title>The genome sequence of the entomopathogenic fungus Metarhizium robertsii ARSEF 2575.</title>
        <authorList>
            <person name="Giuliano Garisto Donzelli B."/>
            <person name="Roe B.A."/>
            <person name="Macmil S.L."/>
            <person name="Krasnoff S.B."/>
            <person name="Gibson D.M."/>
        </authorList>
    </citation>
    <scope>NUCLEOTIDE SEQUENCE [LARGE SCALE GENOMIC DNA]</scope>
    <source>
        <strain evidence="3 4">ARSEF 2575</strain>
    </source>
</reference>
<accession>A0A014QYN7</accession>
<gene>
    <name evidence="3" type="ORF">X797_007005</name>
</gene>
<dbReference type="HOGENOM" id="CLU_479864_0_0_1"/>
<evidence type="ECO:0000256" key="1">
    <source>
        <dbReference type="SAM" id="Coils"/>
    </source>
</evidence>
<evidence type="ECO:0000256" key="2">
    <source>
        <dbReference type="SAM" id="MobiDB-lite"/>
    </source>
</evidence>
<comment type="caution">
    <text evidence="3">The sequence shown here is derived from an EMBL/GenBank/DDBJ whole genome shotgun (WGS) entry which is preliminary data.</text>
</comment>
<feature type="compositionally biased region" description="Basic and acidic residues" evidence="2">
    <location>
        <begin position="31"/>
        <end position="48"/>
    </location>
</feature>
<sequence>MVRRSRRRPGNFRRSVNRPSRPRNQYFPRYHPSDEPDRRYHDRPREEILTSATNEPNHDHGTMSSFRNNAKPIEHGPSSSMQHHPPPLGHLRRDIDIKHLVELLCDRMYWYMQRDKQDKNLKKMQTELERCRAPESSNHREVLKLQIDQWKREKTKSCERLGGTDGKLITHLAAFINRQNEELLKTTHGNALRSEDVDARLNALQKALDEKFSACLEEAFTQIVNDNQLQLRKETEGLKIGLEQERQKSARLQMHIEELEQRLGSWDKRLPNFTEETMEDESARLRSDGRLTELERKLNQLSKKMDDLASNMMTSQALSRELGRFDTIVSAFEISKGVEDGDRRTEDDDPGMKTRQRLETVTDEMHIMKLSLQCESVDGAPQSIAGLHKRLDSCMEIVHTNSKKQMSTSEAVKAIEDALKLKLPAQTDDGGQHAQAKLASRHKTEIEEIFDQKFQPLSASLGDKLKGMMQEKLTKVAHDLGSFVDKERIARESAAAKADQSLAEVSALRRGIDGLRNSISTSVDKLDQKIGEQRKLGTSWNERLSSLDSGLQRISKEAETNFQKLELQLQTVSAWQRNFTTKDLYQDIIKDITNNLPPGPLQKISSLTTRLETIEAHLNNSNGDGVSKRRKAAHK</sequence>
<dbReference type="OrthoDB" id="4959284at2759"/>
<proteinExistence type="predicted"/>
<dbReference type="EMBL" id="JELW01000016">
    <property type="protein sequence ID" value="EXU99876.1"/>
    <property type="molecule type" value="Genomic_DNA"/>
</dbReference>